<name>A0ABT8LCU9_9BACT</name>
<gene>
    <name evidence="1" type="ORF">QQ020_26260</name>
</gene>
<evidence type="ECO:0000313" key="1">
    <source>
        <dbReference type="EMBL" id="MDN5215608.1"/>
    </source>
</evidence>
<proteinExistence type="predicted"/>
<dbReference type="Proteomes" id="UP001172083">
    <property type="component" value="Unassembled WGS sequence"/>
</dbReference>
<evidence type="ECO:0008006" key="3">
    <source>
        <dbReference type="Google" id="ProtNLM"/>
    </source>
</evidence>
<dbReference type="EMBL" id="JAUJEB010000007">
    <property type="protein sequence ID" value="MDN5215608.1"/>
    <property type="molecule type" value="Genomic_DNA"/>
</dbReference>
<accession>A0ABT8LCU9</accession>
<dbReference type="RefSeq" id="WP_346760947.1">
    <property type="nucleotide sequence ID" value="NZ_JAUJEB010000007.1"/>
</dbReference>
<keyword evidence="2" id="KW-1185">Reference proteome</keyword>
<organism evidence="1 2">
    <name type="scientific">Agaribacillus aureus</name>
    <dbReference type="NCBI Taxonomy" id="3051825"/>
    <lineage>
        <taxon>Bacteria</taxon>
        <taxon>Pseudomonadati</taxon>
        <taxon>Bacteroidota</taxon>
        <taxon>Cytophagia</taxon>
        <taxon>Cytophagales</taxon>
        <taxon>Splendidivirgaceae</taxon>
        <taxon>Agaribacillus</taxon>
    </lineage>
</organism>
<comment type="caution">
    <text evidence="1">The sequence shown here is derived from an EMBL/GenBank/DDBJ whole genome shotgun (WGS) entry which is preliminary data.</text>
</comment>
<sequence length="253" mass="28575">MKTKFIVYLGILCLFCGNIQAQKLLSKKVPFKAGQKIQFLFTYPELIKLTSWDKNEIEISAKVRINNGRNNDAFALEVKEEEGILQVSSVIKGLDNLPKMLVITRGDTKYYFDNDQEHDKAMQQFREEHGENGYGYSTRGVIKEITLEIKVPANAAFSINAKFGLLELTNITAPIEAISKFGGIDMTLSPNANKNFKLSTKFGEIMTNLSLDIEKNKAFEPYKWNVVKGQLNGGGKMCHLESKFGNIYLRKSQ</sequence>
<protein>
    <recommendedName>
        <fullName evidence="3">Adhesin domain-containing protein</fullName>
    </recommendedName>
</protein>
<evidence type="ECO:0000313" key="2">
    <source>
        <dbReference type="Proteomes" id="UP001172083"/>
    </source>
</evidence>
<reference evidence="1" key="1">
    <citation type="submission" date="2023-06" db="EMBL/GenBank/DDBJ databases">
        <title>Genomic of Agaribacillus aureum.</title>
        <authorList>
            <person name="Wang G."/>
        </authorList>
    </citation>
    <scope>NUCLEOTIDE SEQUENCE</scope>
    <source>
        <strain evidence="1">BMA12</strain>
    </source>
</reference>